<dbReference type="InParanoid" id="B7G753"/>
<dbReference type="GO" id="GO:0005737">
    <property type="term" value="C:cytoplasm"/>
    <property type="evidence" value="ECO:0007669"/>
    <property type="project" value="TreeGrafter"/>
</dbReference>
<evidence type="ECO:0000256" key="4">
    <source>
        <dbReference type="ARBA" id="ARBA00023002"/>
    </source>
</evidence>
<dbReference type="CDD" id="cd03013">
    <property type="entry name" value="PRX5_like"/>
    <property type="match status" value="1"/>
</dbReference>
<dbReference type="KEGG" id="pti:PHATRDRAFT_56578"/>
<dbReference type="EMBL" id="CM000619">
    <property type="protein sequence ID" value="EEC45581.1"/>
    <property type="molecule type" value="Genomic_DNA"/>
</dbReference>
<feature type="domain" description="Thioredoxin" evidence="8">
    <location>
        <begin position="46"/>
        <end position="202"/>
    </location>
</feature>
<evidence type="ECO:0000256" key="7">
    <source>
        <dbReference type="SAM" id="SignalP"/>
    </source>
</evidence>
<organism evidence="9 10">
    <name type="scientific">Phaeodactylum tricornutum (strain CCAP 1055/1)</name>
    <dbReference type="NCBI Taxonomy" id="556484"/>
    <lineage>
        <taxon>Eukaryota</taxon>
        <taxon>Sar</taxon>
        <taxon>Stramenopiles</taxon>
        <taxon>Ochrophyta</taxon>
        <taxon>Bacillariophyta</taxon>
        <taxon>Bacillariophyceae</taxon>
        <taxon>Bacillariophycidae</taxon>
        <taxon>Naviculales</taxon>
        <taxon>Phaeodactylaceae</taxon>
        <taxon>Phaeodactylum</taxon>
    </lineage>
</organism>
<dbReference type="GO" id="GO:0045454">
    <property type="term" value="P:cell redox homeostasis"/>
    <property type="evidence" value="ECO:0007669"/>
    <property type="project" value="TreeGrafter"/>
</dbReference>
<proteinExistence type="inferred from homology"/>
<keyword evidence="3 6" id="KW-0049">Antioxidant</keyword>
<dbReference type="SUPFAM" id="SSF52833">
    <property type="entry name" value="Thioredoxin-like"/>
    <property type="match status" value="1"/>
</dbReference>
<dbReference type="AlphaFoldDB" id="B7G753"/>
<dbReference type="eggNOG" id="KOG0541">
    <property type="taxonomic scope" value="Eukaryota"/>
</dbReference>
<dbReference type="GeneID" id="7203681"/>
<dbReference type="GO" id="GO:0042744">
    <property type="term" value="P:hydrogen peroxide catabolic process"/>
    <property type="evidence" value="ECO:0007669"/>
    <property type="project" value="TreeGrafter"/>
</dbReference>
<reference evidence="10" key="2">
    <citation type="submission" date="2008-08" db="EMBL/GenBank/DDBJ databases">
        <authorList>
            <consortium name="Diatom Consortium"/>
            <person name="Grigoriev I."/>
            <person name="Grimwood J."/>
            <person name="Kuo A."/>
            <person name="Otillar R.P."/>
            <person name="Salamov A."/>
            <person name="Detter J.C."/>
            <person name="Lindquist E."/>
            <person name="Shapiro H."/>
            <person name="Lucas S."/>
            <person name="Glavina del Rio T."/>
            <person name="Pitluck S."/>
            <person name="Rokhsar D."/>
            <person name="Bowler C."/>
        </authorList>
    </citation>
    <scope>GENOME REANNOTATION</scope>
    <source>
        <strain evidence="10">CCAP 1055/1</strain>
    </source>
</reference>
<dbReference type="InterPro" id="IPR013740">
    <property type="entry name" value="Redoxin"/>
</dbReference>
<evidence type="ECO:0000313" key="9">
    <source>
        <dbReference type="EMBL" id="EEC45581.1"/>
    </source>
</evidence>
<feature type="signal peptide" evidence="7">
    <location>
        <begin position="1"/>
        <end position="21"/>
    </location>
</feature>
<reference evidence="9 10" key="1">
    <citation type="journal article" date="2008" name="Nature">
        <title>The Phaeodactylum genome reveals the evolutionary history of diatom genomes.</title>
        <authorList>
            <person name="Bowler C."/>
            <person name="Allen A.E."/>
            <person name="Badger J.H."/>
            <person name="Grimwood J."/>
            <person name="Jabbari K."/>
            <person name="Kuo A."/>
            <person name="Maheswari U."/>
            <person name="Martens C."/>
            <person name="Maumus F."/>
            <person name="Otillar R.P."/>
            <person name="Rayko E."/>
            <person name="Salamov A."/>
            <person name="Vandepoele K."/>
            <person name="Beszteri B."/>
            <person name="Gruber A."/>
            <person name="Heijde M."/>
            <person name="Katinka M."/>
            <person name="Mock T."/>
            <person name="Valentin K."/>
            <person name="Verret F."/>
            <person name="Berges J.A."/>
            <person name="Brownlee C."/>
            <person name="Cadoret J.P."/>
            <person name="Chiovitti A."/>
            <person name="Choi C.J."/>
            <person name="Coesel S."/>
            <person name="De Martino A."/>
            <person name="Detter J.C."/>
            <person name="Durkin C."/>
            <person name="Falciatore A."/>
            <person name="Fournet J."/>
            <person name="Haruta M."/>
            <person name="Huysman M.J."/>
            <person name="Jenkins B.D."/>
            <person name="Jiroutova K."/>
            <person name="Jorgensen R.E."/>
            <person name="Joubert Y."/>
            <person name="Kaplan A."/>
            <person name="Kroger N."/>
            <person name="Kroth P.G."/>
            <person name="La Roche J."/>
            <person name="Lindquist E."/>
            <person name="Lommer M."/>
            <person name="Martin-Jezequel V."/>
            <person name="Lopez P.J."/>
            <person name="Lucas S."/>
            <person name="Mangogna M."/>
            <person name="McGinnis K."/>
            <person name="Medlin L.K."/>
            <person name="Montsant A."/>
            <person name="Oudot-Le Secq M.P."/>
            <person name="Napoli C."/>
            <person name="Obornik M."/>
            <person name="Parker M.S."/>
            <person name="Petit J.L."/>
            <person name="Porcel B.M."/>
            <person name="Poulsen N."/>
            <person name="Robison M."/>
            <person name="Rychlewski L."/>
            <person name="Rynearson T.A."/>
            <person name="Schmutz J."/>
            <person name="Shapiro H."/>
            <person name="Siaut M."/>
            <person name="Stanley M."/>
            <person name="Sussman M.R."/>
            <person name="Taylor A.R."/>
            <person name="Vardi A."/>
            <person name="von Dassow P."/>
            <person name="Vyverman W."/>
            <person name="Willis A."/>
            <person name="Wyrwicz L.S."/>
            <person name="Rokhsar D.S."/>
            <person name="Weissenbach J."/>
            <person name="Armbrust E.V."/>
            <person name="Green B.R."/>
            <person name="Van de Peer Y."/>
            <person name="Grigoriev I.V."/>
        </authorList>
    </citation>
    <scope>NUCLEOTIDE SEQUENCE [LARGE SCALE GENOMIC DNA]</scope>
    <source>
        <strain evidence="9 10">CCAP 1055/1</strain>
    </source>
</reference>
<evidence type="ECO:0000313" key="10">
    <source>
        <dbReference type="Proteomes" id="UP000000759"/>
    </source>
</evidence>
<keyword evidence="7" id="KW-0732">Signal</keyword>
<evidence type="ECO:0000259" key="8">
    <source>
        <dbReference type="PROSITE" id="PS51352"/>
    </source>
</evidence>
<dbReference type="OrthoDB" id="1882547at2759"/>
<keyword evidence="2 6" id="KW-0575">Peroxidase</keyword>
<comment type="function">
    <text evidence="6">Thiol-specific peroxidase that catalyzes the reduction of hydrogen peroxide and organic hydroperoxides to water and alcohols, respectively. Plays a role in cell protection against oxidative stress by detoxifying peroxides.</text>
</comment>
<evidence type="ECO:0000256" key="1">
    <source>
        <dbReference type="ARBA" id="ARBA00010505"/>
    </source>
</evidence>
<keyword evidence="6" id="KW-0676">Redox-active center</keyword>
<evidence type="ECO:0000256" key="6">
    <source>
        <dbReference type="RuleBase" id="RU366011"/>
    </source>
</evidence>
<dbReference type="InterPro" id="IPR037944">
    <property type="entry name" value="PRX5-like"/>
</dbReference>
<evidence type="ECO:0000256" key="3">
    <source>
        <dbReference type="ARBA" id="ARBA00022862"/>
    </source>
</evidence>
<dbReference type="GO" id="GO:0008379">
    <property type="term" value="F:thioredoxin peroxidase activity"/>
    <property type="evidence" value="ECO:0007669"/>
    <property type="project" value="InterPro"/>
</dbReference>
<keyword evidence="4 6" id="KW-0560">Oxidoreductase</keyword>
<feature type="chain" id="PRO_5002853049" description="Thioredoxin domain-containing protein" evidence="7">
    <location>
        <begin position="22"/>
        <end position="202"/>
    </location>
</feature>
<dbReference type="PaxDb" id="2850-Phatr14898"/>
<dbReference type="Gene3D" id="3.40.30.10">
    <property type="entry name" value="Glutaredoxin"/>
    <property type="match status" value="1"/>
</dbReference>
<name>B7G753_PHATC</name>
<evidence type="ECO:0000256" key="2">
    <source>
        <dbReference type="ARBA" id="ARBA00022559"/>
    </source>
</evidence>
<dbReference type="STRING" id="556484.B7G753"/>
<dbReference type="PANTHER" id="PTHR10430">
    <property type="entry name" value="PEROXIREDOXIN"/>
    <property type="match status" value="1"/>
</dbReference>
<dbReference type="Proteomes" id="UP000000759">
    <property type="component" value="Chromosome 17"/>
</dbReference>
<keyword evidence="10" id="KW-1185">Reference proteome</keyword>
<dbReference type="PANTHER" id="PTHR10430:SF16">
    <property type="entry name" value="PEROXIREDOXIN-5, MITOCHONDRIAL"/>
    <property type="match status" value="1"/>
</dbReference>
<dbReference type="RefSeq" id="XP_002182845.1">
    <property type="nucleotide sequence ID" value="XM_002182809.1"/>
</dbReference>
<comment type="similarity">
    <text evidence="1 6">Belongs to the peroxiredoxin family. Prx5 subfamily.</text>
</comment>
<gene>
    <name evidence="9" type="ORF">PHATRDRAFT_56578</name>
</gene>
<dbReference type="GO" id="GO:0034599">
    <property type="term" value="P:cellular response to oxidative stress"/>
    <property type="evidence" value="ECO:0007669"/>
    <property type="project" value="InterPro"/>
</dbReference>
<dbReference type="InterPro" id="IPR013766">
    <property type="entry name" value="Thioredoxin_domain"/>
</dbReference>
<sequence length="202" mass="21354">MKLRLLAFVATSLSLCSLTTSFSSIHSSFVSTALFAAPETSTMPEVSVGDTIPDVTLTELSSGEDKPVDVKIVDLIAGKKVAIFGVPGAFTPGCSKSHLPSFMEAQEELKGRGVDMTICVATNDAYTMEAWGRTSGGSDVGIRFLADNSGTLTKELGLVMETPVGIRTKRFSLIAEDGKVTKYFSSAKDSSDTWAPNVLSAL</sequence>
<feature type="active site" description="Cysteine sulfenic acid (-SOH) intermediate" evidence="5">
    <location>
        <position position="94"/>
    </location>
</feature>
<evidence type="ECO:0000256" key="5">
    <source>
        <dbReference type="PIRSR" id="PIRSR637944-1"/>
    </source>
</evidence>
<dbReference type="Pfam" id="PF08534">
    <property type="entry name" value="Redoxin"/>
    <property type="match status" value="1"/>
</dbReference>
<dbReference type="PROSITE" id="PS51352">
    <property type="entry name" value="THIOREDOXIN_2"/>
    <property type="match status" value="1"/>
</dbReference>
<accession>B7G753</accession>
<protein>
    <recommendedName>
        <fullName evidence="8">Thioredoxin domain-containing protein</fullName>
    </recommendedName>
</protein>
<dbReference type="InterPro" id="IPR036249">
    <property type="entry name" value="Thioredoxin-like_sf"/>
</dbReference>